<dbReference type="AlphaFoldDB" id="A0A245ZE11"/>
<comment type="caution">
    <text evidence="3">The sequence shown here is derived from an EMBL/GenBank/DDBJ whole genome shotgun (WGS) entry which is preliminary data.</text>
</comment>
<feature type="transmembrane region" description="Helical" evidence="2">
    <location>
        <begin position="26"/>
        <end position="46"/>
    </location>
</feature>
<feature type="transmembrane region" description="Helical" evidence="2">
    <location>
        <begin position="385"/>
        <end position="402"/>
    </location>
</feature>
<feature type="transmembrane region" description="Helical" evidence="2">
    <location>
        <begin position="200"/>
        <end position="225"/>
    </location>
</feature>
<keyword evidence="2" id="KW-1133">Transmembrane helix</keyword>
<evidence type="ECO:0000256" key="1">
    <source>
        <dbReference type="SAM" id="MobiDB-lite"/>
    </source>
</evidence>
<feature type="transmembrane region" description="Helical" evidence="2">
    <location>
        <begin position="300"/>
        <end position="318"/>
    </location>
</feature>
<feature type="transmembrane region" description="Helical" evidence="2">
    <location>
        <begin position="175"/>
        <end position="194"/>
    </location>
</feature>
<feature type="transmembrane region" description="Helical" evidence="2">
    <location>
        <begin position="237"/>
        <end position="257"/>
    </location>
</feature>
<feature type="transmembrane region" description="Helical" evidence="2">
    <location>
        <begin position="269"/>
        <end position="293"/>
    </location>
</feature>
<keyword evidence="2" id="KW-0472">Membrane</keyword>
<accession>A0A245ZE11</accession>
<dbReference type="RefSeq" id="WP_088368351.1">
    <property type="nucleotide sequence ID" value="NZ_NBBI01000008.1"/>
</dbReference>
<evidence type="ECO:0008006" key="5">
    <source>
        <dbReference type="Google" id="ProtNLM"/>
    </source>
</evidence>
<sequence>MRDAGVMTADMRAEQSPPQDAATGGIVRPVLIAWAVASLIFVMIGAKDIVALRLSDTDDSMRLLEVRDWLAGQSWWDVAQHRLNGGDYPMHWSRLVDLPLAAVMVMTTPLLGAAGATRLALVLVPLLTLLCAMLLIARITQRTAGIAAARYAALLTPLNLPLMAQMKPLRIDHHGWQVVFALAAVACLLGKPTARGGVLTGLALAALLTVSIEGLPIAAGIAGVAAGAWAWQPERRLCLLGLIWSLFGGALALHLATRGPGFFLPACDAMSPAWLLTLGVAAPATTAAVLLAPQTVTMRLLALAAAGAVTGAALLLYAPQCLAGPFATLPPLAYQVWYLHVQEGRPLWEQQFPQVFATMGVPVVGLVATAIGWRVADPAYKPRWAMLLALLVAASAVTLFVARAGATANALAIPGASALLLALLIRARQIRNLAGQIVATAAALTIASPGFLAVAGLAITERLDPAEGQGQAAHATAVCKQASDMRALAQLPPSRIFAPLDVTPELISTTAHQAIGGPYHRAPEPMTQVIAGFTGPPARARAIVYATGADYVAVCPGLNEMDIYREQFPAGLWARLARGERFAWLRPVPIAGPVRVWRVIRPLPSPTPRP</sequence>
<dbReference type="Proteomes" id="UP000197290">
    <property type="component" value="Unassembled WGS sequence"/>
</dbReference>
<keyword evidence="2" id="KW-0812">Transmembrane</keyword>
<protein>
    <recommendedName>
        <fullName evidence="5">Glycosyltransferase RgtA/B/C/D-like domain-containing protein</fullName>
    </recommendedName>
</protein>
<feature type="transmembrane region" description="Helical" evidence="2">
    <location>
        <begin position="408"/>
        <end position="425"/>
    </location>
</feature>
<name>A0A245ZE11_9SPHN</name>
<feature type="transmembrane region" description="Helical" evidence="2">
    <location>
        <begin position="437"/>
        <end position="459"/>
    </location>
</feature>
<gene>
    <name evidence="3" type="ORF">SPDO_30360</name>
</gene>
<feature type="transmembrane region" description="Helical" evidence="2">
    <location>
        <begin position="119"/>
        <end position="137"/>
    </location>
</feature>
<feature type="region of interest" description="Disordered" evidence="1">
    <location>
        <begin position="1"/>
        <end position="20"/>
    </location>
</feature>
<evidence type="ECO:0000256" key="2">
    <source>
        <dbReference type="SAM" id="Phobius"/>
    </source>
</evidence>
<evidence type="ECO:0000313" key="4">
    <source>
        <dbReference type="Proteomes" id="UP000197290"/>
    </source>
</evidence>
<proteinExistence type="predicted"/>
<keyword evidence="4" id="KW-1185">Reference proteome</keyword>
<reference evidence="3 4" key="1">
    <citation type="submission" date="2017-03" db="EMBL/GenBank/DDBJ databases">
        <title>Genome sequence of Sphingomonas dokdonensis DSM 21029.</title>
        <authorList>
            <person name="Poehlein A."/>
            <person name="Wuebbeler J.H."/>
            <person name="Steinbuechel A."/>
            <person name="Daniel R."/>
        </authorList>
    </citation>
    <scope>NUCLEOTIDE SEQUENCE [LARGE SCALE GENOMIC DNA]</scope>
    <source>
        <strain evidence="3 4">DSM 21029</strain>
    </source>
</reference>
<dbReference type="EMBL" id="NBBI01000008">
    <property type="protein sequence ID" value="OWK27953.1"/>
    <property type="molecule type" value="Genomic_DNA"/>
</dbReference>
<feature type="transmembrane region" description="Helical" evidence="2">
    <location>
        <begin position="355"/>
        <end position="373"/>
    </location>
</feature>
<evidence type="ECO:0000313" key="3">
    <source>
        <dbReference type="EMBL" id="OWK27953.1"/>
    </source>
</evidence>
<dbReference type="OrthoDB" id="1082056at2"/>
<organism evidence="3 4">
    <name type="scientific">Sphingomonas dokdonensis</name>
    <dbReference type="NCBI Taxonomy" id="344880"/>
    <lineage>
        <taxon>Bacteria</taxon>
        <taxon>Pseudomonadati</taxon>
        <taxon>Pseudomonadota</taxon>
        <taxon>Alphaproteobacteria</taxon>
        <taxon>Sphingomonadales</taxon>
        <taxon>Sphingomonadaceae</taxon>
        <taxon>Sphingomonas</taxon>
    </lineage>
</organism>